<feature type="domain" description="PH" evidence="2">
    <location>
        <begin position="777"/>
        <end position="930"/>
    </location>
</feature>
<feature type="compositionally biased region" description="Polar residues" evidence="1">
    <location>
        <begin position="135"/>
        <end position="144"/>
    </location>
</feature>
<feature type="compositionally biased region" description="Polar residues" evidence="1">
    <location>
        <begin position="58"/>
        <end position="87"/>
    </location>
</feature>
<feature type="region of interest" description="Disordered" evidence="1">
    <location>
        <begin position="231"/>
        <end position="252"/>
    </location>
</feature>
<evidence type="ECO:0000313" key="4">
    <source>
        <dbReference type="Proteomes" id="UP000646827"/>
    </source>
</evidence>
<dbReference type="OrthoDB" id="5579281at2759"/>
<feature type="compositionally biased region" description="Low complexity" evidence="1">
    <location>
        <begin position="145"/>
        <end position="158"/>
    </location>
</feature>
<dbReference type="SUPFAM" id="SSF50729">
    <property type="entry name" value="PH domain-like"/>
    <property type="match status" value="2"/>
</dbReference>
<evidence type="ECO:0000259" key="2">
    <source>
        <dbReference type="PROSITE" id="PS50003"/>
    </source>
</evidence>
<dbReference type="InterPro" id="IPR057379">
    <property type="entry name" value="PH_SPO71"/>
</dbReference>
<dbReference type="SMART" id="SM00233">
    <property type="entry name" value="PH"/>
    <property type="match status" value="3"/>
</dbReference>
<gene>
    <name evidence="3" type="ORF">INT45_005736</name>
</gene>
<dbReference type="PROSITE" id="PS50003">
    <property type="entry name" value="PH_DOMAIN"/>
    <property type="match status" value="2"/>
</dbReference>
<dbReference type="PANTHER" id="PTHR28076">
    <property type="entry name" value="SPORULATION-SPECIFIC PROTEIN 71"/>
    <property type="match status" value="1"/>
</dbReference>
<dbReference type="InterPro" id="IPR040345">
    <property type="entry name" value="Mug56/Spo71"/>
</dbReference>
<keyword evidence="4" id="KW-1185">Reference proteome</keyword>
<dbReference type="InterPro" id="IPR001849">
    <property type="entry name" value="PH_domain"/>
</dbReference>
<dbReference type="EMBL" id="JAEPRB010000013">
    <property type="protein sequence ID" value="KAG2226771.1"/>
    <property type="molecule type" value="Genomic_DNA"/>
</dbReference>
<dbReference type="PANTHER" id="PTHR28076:SF1">
    <property type="entry name" value="PROSPORE MEMBRANE ADAPTER PROTEIN SPO71"/>
    <property type="match status" value="1"/>
</dbReference>
<dbReference type="Gene3D" id="2.30.29.30">
    <property type="entry name" value="Pleckstrin-homology domain (PH domain)/Phosphotyrosine-binding domain (PTB)"/>
    <property type="match status" value="1"/>
</dbReference>
<feature type="compositionally biased region" description="Polar residues" evidence="1">
    <location>
        <begin position="1"/>
        <end position="12"/>
    </location>
</feature>
<evidence type="ECO:0000256" key="1">
    <source>
        <dbReference type="SAM" id="MobiDB-lite"/>
    </source>
</evidence>
<sequence>MLTDSHYYTNGVESHVQIEPEDNNNNNHRNINSIQAVKEDECQEMEGEEESNTDKFHPTQSISSHTSTFSRNTGSFTTAKTNPNYGTTDNNEIDYKILGQPLPQLIDSDPASSSASIRTIRPNDKRLLNRFIEQQSIQNDPTFDNSSKPSSSSSTQQQKENKNEQEEQLTPPHNDIQAPLSWKSSGVIFKPPAARASFVASEQRYLGNDEDNEEDQNRVLKKDTLLCKKSFGLHGMNNQPTQYNASKEGKNQKEEWRQLQVELTSKTLSLYSSPPLIWPCRRLEHQVTLREHHNGLNPHHFNTFRQYTKNLRLYLHSPLDYTFCIQYPYKQSGNAYITLTFRARSMTLSQEWYLALYKVLPDQCKPVCSPWCEVNIPMMELQVRLPLVKILDTTSNNNKNDLRYDITLDSVKHAVLGILDKKENVTLSGDNSITHTNSSNMDIMIKKFKEEDLAMCWTRNNRTEWVYWKNSLLDKSRAINTVISPQHIEQTHRLELRPIEHTPNHVVFSDQKSMKEPQPVEGFLYRLTTFSGKHIPPGSLSRRRYYFASFDQFLFCISSIQNLKPPNEHCYEQALTDDMYTATISPFTEEGDNNLASHELERRMQLITEASRVIDLTEISYVQRSFCGEGDEDSSHHCRISNSNNHSPDPEILDTVSHRTSSLPETMLRVQQQQLEQQRKSTPVLEIIMQNGLVIRLRADSSEACDAWVQHLTNLSFYWRVRKEAQQKIIAKHHYGDMFTEEFRYTLTHQEKGYDFNKTPNVDTRIWSICCFEQCRDIVKSGVMYFQPRSRGTFSQKIFILTANGWLIYYNIYDRGPSLCQPIRDAIHADVHERKDMVDITGCYVYSSPSPRRPTRIFPDGIAAPDHNDDSLFSIWKPQTRRIFSPKRQRFQVYKHQHHFFQEEGETWQFLAKNRHEKQSWIWAFNIVIERLLRNNGSLV</sequence>
<feature type="region of interest" description="Disordered" evidence="1">
    <location>
        <begin position="1"/>
        <end position="29"/>
    </location>
</feature>
<feature type="compositionally biased region" description="Acidic residues" evidence="1">
    <location>
        <begin position="41"/>
        <end position="51"/>
    </location>
</feature>
<proteinExistence type="predicted"/>
<feature type="compositionally biased region" description="Polar residues" evidence="1">
    <location>
        <begin position="236"/>
        <end position="245"/>
    </location>
</feature>
<dbReference type="AlphaFoldDB" id="A0A8H7SEE7"/>
<reference evidence="3 4" key="1">
    <citation type="submission" date="2020-12" db="EMBL/GenBank/DDBJ databases">
        <title>Metabolic potential, ecology and presence of endohyphal bacteria is reflected in genomic diversity of Mucoromycotina.</title>
        <authorList>
            <person name="Muszewska A."/>
            <person name="Okrasinska A."/>
            <person name="Steczkiewicz K."/>
            <person name="Drgas O."/>
            <person name="Orlowska M."/>
            <person name="Perlinska-Lenart U."/>
            <person name="Aleksandrzak-Piekarczyk T."/>
            <person name="Szatraj K."/>
            <person name="Zielenkiewicz U."/>
            <person name="Pilsyk S."/>
            <person name="Malc E."/>
            <person name="Mieczkowski P."/>
            <person name="Kruszewska J.S."/>
            <person name="Biernat P."/>
            <person name="Pawlowska J."/>
        </authorList>
    </citation>
    <scope>NUCLEOTIDE SEQUENCE [LARGE SCALE GENOMIC DNA]</scope>
    <source>
        <strain evidence="3 4">CBS 142.35</strain>
    </source>
</reference>
<evidence type="ECO:0000313" key="3">
    <source>
        <dbReference type="EMBL" id="KAG2226771.1"/>
    </source>
</evidence>
<name>A0A8H7SEE7_9FUNG</name>
<protein>
    <recommendedName>
        <fullName evidence="2">PH domain-containing protein</fullName>
    </recommendedName>
</protein>
<comment type="caution">
    <text evidence="3">The sequence shown here is derived from an EMBL/GenBank/DDBJ whole genome shotgun (WGS) entry which is preliminary data.</text>
</comment>
<organism evidence="3 4">
    <name type="scientific">Circinella minor</name>
    <dbReference type="NCBI Taxonomy" id="1195481"/>
    <lineage>
        <taxon>Eukaryota</taxon>
        <taxon>Fungi</taxon>
        <taxon>Fungi incertae sedis</taxon>
        <taxon>Mucoromycota</taxon>
        <taxon>Mucoromycotina</taxon>
        <taxon>Mucoromycetes</taxon>
        <taxon>Mucorales</taxon>
        <taxon>Lichtheimiaceae</taxon>
        <taxon>Circinella</taxon>
    </lineage>
</organism>
<dbReference type="Pfam" id="PF23207">
    <property type="entry name" value="PH_SPO71"/>
    <property type="match status" value="1"/>
</dbReference>
<feature type="domain" description="PH" evidence="2">
    <location>
        <begin position="244"/>
        <end position="361"/>
    </location>
</feature>
<dbReference type="Proteomes" id="UP000646827">
    <property type="component" value="Unassembled WGS sequence"/>
</dbReference>
<feature type="region of interest" description="Disordered" evidence="1">
    <location>
        <begin position="41"/>
        <end position="87"/>
    </location>
</feature>
<accession>A0A8H7SEE7</accession>
<feature type="region of interest" description="Disordered" evidence="1">
    <location>
        <begin position="135"/>
        <end position="178"/>
    </location>
</feature>
<dbReference type="GO" id="GO:1902657">
    <property type="term" value="P:protein localization to prospore membrane"/>
    <property type="evidence" value="ECO:0007669"/>
    <property type="project" value="InterPro"/>
</dbReference>
<dbReference type="InterPro" id="IPR011993">
    <property type="entry name" value="PH-like_dom_sf"/>
</dbReference>